<dbReference type="SUPFAM" id="SSF53474">
    <property type="entry name" value="alpha/beta-Hydrolases"/>
    <property type="match status" value="1"/>
</dbReference>
<dbReference type="InterPro" id="IPR002018">
    <property type="entry name" value="CarbesteraseB"/>
</dbReference>
<reference evidence="3" key="1">
    <citation type="submission" date="2022-10" db="EMBL/GenBank/DDBJ databases">
        <title>Genome assembly of Pristionchus species.</title>
        <authorList>
            <person name="Yoshida K."/>
            <person name="Sommer R.J."/>
        </authorList>
    </citation>
    <scope>NUCLEOTIDE SEQUENCE [LARGE SCALE GENOMIC DNA]</scope>
    <source>
        <strain evidence="3">RS5460</strain>
    </source>
</reference>
<evidence type="ECO:0000313" key="2">
    <source>
        <dbReference type="EMBL" id="GMR37683.1"/>
    </source>
</evidence>
<dbReference type="PANTHER" id="PTHR44590:SF3">
    <property type="entry name" value="CARBOXYLESTERASE TYPE B DOMAIN-CONTAINING PROTEIN"/>
    <property type="match status" value="1"/>
</dbReference>
<evidence type="ECO:0000259" key="1">
    <source>
        <dbReference type="Pfam" id="PF00135"/>
    </source>
</evidence>
<name>A0AAN5C538_9BILA</name>
<gene>
    <name evidence="2" type="ORF">PMAYCL1PPCAC_07878</name>
</gene>
<organism evidence="2 3">
    <name type="scientific">Pristionchus mayeri</name>
    <dbReference type="NCBI Taxonomy" id="1317129"/>
    <lineage>
        <taxon>Eukaryota</taxon>
        <taxon>Metazoa</taxon>
        <taxon>Ecdysozoa</taxon>
        <taxon>Nematoda</taxon>
        <taxon>Chromadorea</taxon>
        <taxon>Rhabditida</taxon>
        <taxon>Rhabditina</taxon>
        <taxon>Diplogasteromorpha</taxon>
        <taxon>Diplogasteroidea</taxon>
        <taxon>Neodiplogasteridae</taxon>
        <taxon>Pristionchus</taxon>
    </lineage>
</organism>
<evidence type="ECO:0000313" key="3">
    <source>
        <dbReference type="Proteomes" id="UP001328107"/>
    </source>
</evidence>
<dbReference type="Proteomes" id="UP001328107">
    <property type="component" value="Unassembled WGS sequence"/>
</dbReference>
<keyword evidence="3" id="KW-1185">Reference proteome</keyword>
<proteinExistence type="predicted"/>
<dbReference type="PANTHER" id="PTHR44590">
    <property type="entry name" value="CARBOXYLIC ESTER HYDROLASE-RELATED"/>
    <property type="match status" value="1"/>
</dbReference>
<protein>
    <recommendedName>
        <fullName evidence="1">Carboxylesterase type B domain-containing protein</fullName>
    </recommendedName>
</protein>
<dbReference type="Pfam" id="PF00135">
    <property type="entry name" value="COesterase"/>
    <property type="match status" value="1"/>
</dbReference>
<feature type="non-terminal residue" evidence="2">
    <location>
        <position position="1"/>
    </location>
</feature>
<dbReference type="EMBL" id="BTRK01000002">
    <property type="protein sequence ID" value="GMR37683.1"/>
    <property type="molecule type" value="Genomic_DNA"/>
</dbReference>
<sequence>FFSPFQMGNIFSYPDSRIVETKYGRVRGRRLIYKGEKKVDAFQGIPYAKPPVGELRFEKPQPPEKWKGIKETKSFAKRPVQPSVLYIDNLIVS</sequence>
<dbReference type="InterPro" id="IPR029058">
    <property type="entry name" value="AB_hydrolase_fold"/>
</dbReference>
<accession>A0AAN5C538</accession>
<feature type="domain" description="Carboxylesterase type B" evidence="1">
    <location>
        <begin position="16"/>
        <end position="83"/>
    </location>
</feature>
<dbReference type="AlphaFoldDB" id="A0AAN5C538"/>
<dbReference type="Gene3D" id="3.40.50.1820">
    <property type="entry name" value="alpha/beta hydrolase"/>
    <property type="match status" value="1"/>
</dbReference>
<comment type="caution">
    <text evidence="2">The sequence shown here is derived from an EMBL/GenBank/DDBJ whole genome shotgun (WGS) entry which is preliminary data.</text>
</comment>